<dbReference type="AlphaFoldDB" id="A0A1D1ZXN7"/>
<dbReference type="InterPro" id="IPR036770">
    <property type="entry name" value="Ankyrin_rpt-contain_sf"/>
</dbReference>
<feature type="non-terminal residue" evidence="2">
    <location>
        <position position="1"/>
    </location>
</feature>
<protein>
    <submittedName>
        <fullName evidence="2">Uncharacterized protein</fullName>
    </submittedName>
</protein>
<dbReference type="EMBL" id="GDKF01006923">
    <property type="protein sequence ID" value="JAT71699.1"/>
    <property type="molecule type" value="Transcribed_RNA"/>
</dbReference>
<accession>A0A1D1ZXN7</accession>
<sequence length="222" mass="23585">LDWRPISTRHRRAHEVSMSLEEGVGAGQGGDHSSSSTTRSREEPRHARTRPSCTPERDSQKRLRVSVDEPLRDLLSRDEGAPSASSVGDDQHGAIAPEQGPAAPARALSPSQQKHIARQITLADWCDRPLVLPDLLEEDEIPAKFNYIPGIPLVACASEGQSALLRHLLRQEGVDPGVRDLNGNTALGLATANGRSEAAGLLRTAQAAGAREDGVAAQGAPA</sequence>
<gene>
    <name evidence="2" type="ORF">g.35622</name>
</gene>
<dbReference type="SUPFAM" id="SSF48403">
    <property type="entry name" value="Ankyrin repeat"/>
    <property type="match status" value="1"/>
</dbReference>
<evidence type="ECO:0000256" key="1">
    <source>
        <dbReference type="SAM" id="MobiDB-lite"/>
    </source>
</evidence>
<organism evidence="2">
    <name type="scientific">Auxenochlorella protothecoides</name>
    <name type="common">Green microalga</name>
    <name type="synonym">Chlorella protothecoides</name>
    <dbReference type="NCBI Taxonomy" id="3075"/>
    <lineage>
        <taxon>Eukaryota</taxon>
        <taxon>Viridiplantae</taxon>
        <taxon>Chlorophyta</taxon>
        <taxon>core chlorophytes</taxon>
        <taxon>Trebouxiophyceae</taxon>
        <taxon>Chlorellales</taxon>
        <taxon>Chlorellaceae</taxon>
        <taxon>Auxenochlorella</taxon>
    </lineage>
</organism>
<dbReference type="Gene3D" id="1.25.40.20">
    <property type="entry name" value="Ankyrin repeat-containing domain"/>
    <property type="match status" value="1"/>
</dbReference>
<name>A0A1D1ZXN7_AUXPR</name>
<feature type="region of interest" description="Disordered" evidence="1">
    <location>
        <begin position="1"/>
        <end position="112"/>
    </location>
</feature>
<feature type="compositionally biased region" description="Basic and acidic residues" evidence="1">
    <location>
        <begin position="55"/>
        <end position="80"/>
    </location>
</feature>
<reference evidence="2" key="1">
    <citation type="submission" date="2015-08" db="EMBL/GenBank/DDBJ databases">
        <authorList>
            <person name="Babu N.S."/>
            <person name="Beckwith C.J."/>
            <person name="Beseler K.G."/>
            <person name="Brison A."/>
            <person name="Carone J.V."/>
            <person name="Caskin T.P."/>
            <person name="Diamond M."/>
            <person name="Durham M.E."/>
            <person name="Foxe J.M."/>
            <person name="Go M."/>
            <person name="Henderson B.A."/>
            <person name="Jones I.B."/>
            <person name="McGettigan J.A."/>
            <person name="Micheletti S.J."/>
            <person name="Nasrallah M.E."/>
            <person name="Ortiz D."/>
            <person name="Piller C.R."/>
            <person name="Privatt S.R."/>
            <person name="Schneider S.L."/>
            <person name="Sharp S."/>
            <person name="Smith T.C."/>
            <person name="Stanton J.D."/>
            <person name="Ullery H.E."/>
            <person name="Wilson R.J."/>
            <person name="Serrano M.G."/>
            <person name="Buck G."/>
            <person name="Lee V."/>
            <person name="Wang Y."/>
            <person name="Carvalho R."/>
            <person name="Voegtly L."/>
            <person name="Shi R."/>
            <person name="Duckworth R."/>
            <person name="Johnson A."/>
            <person name="Loviza R."/>
            <person name="Walstead R."/>
            <person name="Shah Z."/>
            <person name="Kiflezghi M."/>
            <person name="Wade K."/>
            <person name="Ball S.L."/>
            <person name="Bradley K.W."/>
            <person name="Asai D.J."/>
            <person name="Bowman C.A."/>
            <person name="Russell D.A."/>
            <person name="Pope W.H."/>
            <person name="Jacobs-Sera D."/>
            <person name="Hendrix R.W."/>
            <person name="Hatfull G.F."/>
        </authorList>
    </citation>
    <scope>NUCLEOTIDE SEQUENCE</scope>
</reference>
<evidence type="ECO:0000313" key="2">
    <source>
        <dbReference type="EMBL" id="JAT71699.1"/>
    </source>
</evidence>
<proteinExistence type="predicted"/>